<evidence type="ECO:0000313" key="3">
    <source>
        <dbReference type="Proteomes" id="UP001056707"/>
    </source>
</evidence>
<keyword evidence="3" id="KW-1185">Reference proteome</keyword>
<accession>A0ABY5BQE0</accession>
<dbReference type="Gene3D" id="3.40.50.11200">
    <property type="match status" value="1"/>
</dbReference>
<dbReference type="Proteomes" id="UP001056707">
    <property type="component" value="Chromosome"/>
</dbReference>
<dbReference type="RefSeq" id="WP_252749708.1">
    <property type="nucleotide sequence ID" value="NZ_CP097116.1"/>
</dbReference>
<protein>
    <recommendedName>
        <fullName evidence="1">Thoeris protein ThsB TIR-like domain-containing protein</fullName>
    </recommendedName>
</protein>
<evidence type="ECO:0000259" key="1">
    <source>
        <dbReference type="Pfam" id="PF08937"/>
    </source>
</evidence>
<proteinExistence type="predicted"/>
<dbReference type="Pfam" id="PF08937">
    <property type="entry name" value="ThsB_TIR"/>
    <property type="match status" value="1"/>
</dbReference>
<name>A0ABY5BQE0_9LACO</name>
<organism evidence="2 3">
    <name type="scientific">Fructilactobacillus myrtifloralis</name>
    <dbReference type="NCBI Taxonomy" id="2940301"/>
    <lineage>
        <taxon>Bacteria</taxon>
        <taxon>Bacillati</taxon>
        <taxon>Bacillota</taxon>
        <taxon>Bacilli</taxon>
        <taxon>Lactobacillales</taxon>
        <taxon>Lactobacillaceae</taxon>
        <taxon>Fructilactobacillus</taxon>
    </lineage>
</organism>
<feature type="domain" description="Thoeris protein ThsB TIR-like" evidence="1">
    <location>
        <begin position="6"/>
        <end position="92"/>
    </location>
</feature>
<gene>
    <name evidence="2" type="ORF">M3M35_05735</name>
</gene>
<evidence type="ECO:0000313" key="2">
    <source>
        <dbReference type="EMBL" id="USS84806.1"/>
    </source>
</evidence>
<dbReference type="InterPro" id="IPR015032">
    <property type="entry name" value="ThsB__TIR-like_domain"/>
</dbReference>
<reference evidence="2" key="1">
    <citation type="submission" date="2022-05" db="EMBL/GenBank/DDBJ databases">
        <authorList>
            <person name="Oliphant S.A."/>
            <person name="Watson-Haigh N.S."/>
            <person name="Sumby K.M."/>
            <person name="Gardner J.M."/>
            <person name="Jiranek V."/>
        </authorList>
    </citation>
    <scope>NUCLEOTIDE SEQUENCE</scope>
    <source>
        <strain evidence="2">KI16_H9</strain>
    </source>
</reference>
<dbReference type="EMBL" id="CP097116">
    <property type="protein sequence ID" value="USS84806.1"/>
    <property type="molecule type" value="Genomic_DNA"/>
</dbReference>
<sequence length="125" mass="14701">MKKRIFISFAIEDEKLRDFIVGQSKNKESPFEFIDMSVKEPWTNSWKTKCNSKIKSCDGVIAFITSKTKSANGELWEIKCSQDNNIPILFVWGYKEHLSYVPGFVNSSKIKNWKWDNIEKWIDKL</sequence>